<dbReference type="Pfam" id="PF02518">
    <property type="entry name" value="HATPase_c"/>
    <property type="match status" value="1"/>
</dbReference>
<dbReference type="Gene3D" id="3.30.565.10">
    <property type="entry name" value="Histidine kinase-like ATPase, C-terminal domain"/>
    <property type="match status" value="1"/>
</dbReference>
<evidence type="ECO:0000256" key="9">
    <source>
        <dbReference type="SAM" id="Phobius"/>
    </source>
</evidence>
<accession>A0ABU5KCJ2</accession>
<evidence type="ECO:0000256" key="7">
    <source>
        <dbReference type="ARBA" id="ARBA00022840"/>
    </source>
</evidence>
<keyword evidence="5" id="KW-0547">Nucleotide-binding</keyword>
<name>A0ABU5KCJ2_9ACTN</name>
<keyword evidence="3" id="KW-0597">Phosphoprotein</keyword>
<sequence>MATTARVRPALRRTLRSLEQLLGGFGTALLALGLLVWAVTLGWFTAATTLGLVHGLADRERARLGRWGVEVAAPGVRPVRLGEALRDPATRSELAWLARHAVAGNVVGFLAVLAPFSAARDLTFPLWWWTLPDGWASPSLGFWVVREWSGVPGVVLLGACWASATVLLAPVAARRQLRVARRLLGQDPGDLTMRVAELTRTRAAALDAHAAELRRIERSLHDGAQNRIVATTVLIGAARRSLTTTGPAATDQLLGQAQDAAELALAELRAVVRTILPPVLADRGLAGALQGLAAASPVPCTTTVDVPVRSAASVEATIYFVVAEALTNVARHSGAERAHVDVRLRAADDGSEVVEAVVRDDGAGGAREGVGTGLSGIRHRVEAMDGRWSLTSPPGGPTELRAVVPCGS</sequence>
<dbReference type="InterPro" id="IPR036890">
    <property type="entry name" value="HATPase_C_sf"/>
</dbReference>
<proteinExistence type="predicted"/>
<comment type="caution">
    <text evidence="11">The sequence shown here is derived from an EMBL/GenBank/DDBJ whole genome shotgun (WGS) entry which is preliminary data.</text>
</comment>
<evidence type="ECO:0000256" key="5">
    <source>
        <dbReference type="ARBA" id="ARBA00022741"/>
    </source>
</evidence>
<dbReference type="EMBL" id="JAXQPW010000004">
    <property type="protein sequence ID" value="MDZ5662671.1"/>
    <property type="molecule type" value="Genomic_DNA"/>
</dbReference>
<evidence type="ECO:0000259" key="10">
    <source>
        <dbReference type="SMART" id="SM00387"/>
    </source>
</evidence>
<keyword evidence="4" id="KW-0808">Transferase</keyword>
<evidence type="ECO:0000256" key="6">
    <source>
        <dbReference type="ARBA" id="ARBA00022777"/>
    </source>
</evidence>
<protein>
    <recommendedName>
        <fullName evidence="2">histidine kinase</fullName>
        <ecNumber evidence="2">2.7.13.3</ecNumber>
    </recommendedName>
</protein>
<dbReference type="Pfam" id="PF07730">
    <property type="entry name" value="HisKA_3"/>
    <property type="match status" value="1"/>
</dbReference>
<dbReference type="CDD" id="cd16917">
    <property type="entry name" value="HATPase_UhpB-NarQ-NarX-like"/>
    <property type="match status" value="1"/>
</dbReference>
<keyword evidence="9" id="KW-1133">Transmembrane helix</keyword>
<comment type="catalytic activity">
    <reaction evidence="1">
        <text>ATP + protein L-histidine = ADP + protein N-phospho-L-histidine.</text>
        <dbReference type="EC" id="2.7.13.3"/>
    </reaction>
</comment>
<keyword evidence="6" id="KW-0418">Kinase</keyword>
<dbReference type="InterPro" id="IPR025828">
    <property type="entry name" value="Put_sensor_dom"/>
</dbReference>
<dbReference type="EC" id="2.7.13.3" evidence="2"/>
<evidence type="ECO:0000313" key="11">
    <source>
        <dbReference type="EMBL" id="MDZ5662671.1"/>
    </source>
</evidence>
<dbReference type="InterPro" id="IPR050482">
    <property type="entry name" value="Sensor_HK_TwoCompSys"/>
</dbReference>
<dbReference type="Proteomes" id="UP001291999">
    <property type="component" value="Unassembled WGS sequence"/>
</dbReference>
<dbReference type="InterPro" id="IPR011712">
    <property type="entry name" value="Sig_transdc_His_kin_sub3_dim/P"/>
</dbReference>
<gene>
    <name evidence="11" type="ORF">SFC79_12925</name>
</gene>
<keyword evidence="9" id="KW-0472">Membrane</keyword>
<feature type="transmembrane region" description="Helical" evidence="9">
    <location>
        <begin position="151"/>
        <end position="173"/>
    </location>
</feature>
<keyword evidence="9" id="KW-0812">Transmembrane</keyword>
<dbReference type="SUPFAM" id="SSF55874">
    <property type="entry name" value="ATPase domain of HSP90 chaperone/DNA topoisomerase II/histidine kinase"/>
    <property type="match status" value="1"/>
</dbReference>
<dbReference type="Gene3D" id="1.20.5.1930">
    <property type="match status" value="1"/>
</dbReference>
<keyword evidence="7" id="KW-0067">ATP-binding</keyword>
<evidence type="ECO:0000256" key="3">
    <source>
        <dbReference type="ARBA" id="ARBA00022553"/>
    </source>
</evidence>
<organism evidence="11 12">
    <name type="scientific">Nocardioides renjunii</name>
    <dbReference type="NCBI Taxonomy" id="3095075"/>
    <lineage>
        <taxon>Bacteria</taxon>
        <taxon>Bacillati</taxon>
        <taxon>Actinomycetota</taxon>
        <taxon>Actinomycetes</taxon>
        <taxon>Propionibacteriales</taxon>
        <taxon>Nocardioidaceae</taxon>
        <taxon>Nocardioides</taxon>
    </lineage>
</organism>
<evidence type="ECO:0000256" key="2">
    <source>
        <dbReference type="ARBA" id="ARBA00012438"/>
    </source>
</evidence>
<keyword evidence="12" id="KW-1185">Reference proteome</keyword>
<feature type="domain" description="Histidine kinase/HSP90-like ATPase" evidence="10">
    <location>
        <begin position="313"/>
        <end position="408"/>
    </location>
</feature>
<feature type="transmembrane region" description="Helical" evidence="9">
    <location>
        <begin position="21"/>
        <end position="44"/>
    </location>
</feature>
<evidence type="ECO:0000256" key="4">
    <source>
        <dbReference type="ARBA" id="ARBA00022679"/>
    </source>
</evidence>
<dbReference type="InterPro" id="IPR003594">
    <property type="entry name" value="HATPase_dom"/>
</dbReference>
<dbReference type="Pfam" id="PF13796">
    <property type="entry name" value="Sensor"/>
    <property type="match status" value="1"/>
</dbReference>
<evidence type="ECO:0000256" key="1">
    <source>
        <dbReference type="ARBA" id="ARBA00000085"/>
    </source>
</evidence>
<keyword evidence="8" id="KW-0902">Two-component regulatory system</keyword>
<dbReference type="RefSeq" id="WP_322424662.1">
    <property type="nucleotide sequence ID" value="NZ_JAXQPW010000004.1"/>
</dbReference>
<evidence type="ECO:0000256" key="8">
    <source>
        <dbReference type="ARBA" id="ARBA00023012"/>
    </source>
</evidence>
<dbReference type="PANTHER" id="PTHR24421:SF10">
    <property type="entry name" value="NITRATE_NITRITE SENSOR PROTEIN NARQ"/>
    <property type="match status" value="1"/>
</dbReference>
<reference evidence="11 12" key="1">
    <citation type="submission" date="2023-11" db="EMBL/GenBank/DDBJ databases">
        <title>Novel species in genus Nocardioides.</title>
        <authorList>
            <person name="Zhou H."/>
        </authorList>
    </citation>
    <scope>NUCLEOTIDE SEQUENCE [LARGE SCALE GENOMIC DNA]</scope>
    <source>
        <strain evidence="11 12">S-58</strain>
    </source>
</reference>
<dbReference type="PANTHER" id="PTHR24421">
    <property type="entry name" value="NITRATE/NITRITE SENSOR PROTEIN NARX-RELATED"/>
    <property type="match status" value="1"/>
</dbReference>
<evidence type="ECO:0000313" key="12">
    <source>
        <dbReference type="Proteomes" id="UP001291999"/>
    </source>
</evidence>
<dbReference type="SMART" id="SM00387">
    <property type="entry name" value="HATPase_c"/>
    <property type="match status" value="1"/>
</dbReference>